<sequence>MKLYYAPDTCSLSPHIVLRELGLPFTLVRVNNQTKRTEDGGDFLAVNPKGYVAALQRDNGQVLTEGPAIVQYLADLKPEAGLAPANGTWERSRLQEWLNFISTEIHGGFGPLFNRALPADARQWWQARLEKRLDYVAGVLQPHSYLVDDRFSVADAYLYTVLRWAALFDISLARWPALADYMARIGERPSVRAALAAEGLASPT</sequence>
<dbReference type="SFLD" id="SFLDG00358">
    <property type="entry name" value="Main_(cytGST)"/>
    <property type="match status" value="1"/>
</dbReference>
<dbReference type="Pfam" id="PF00043">
    <property type="entry name" value="GST_C"/>
    <property type="match status" value="1"/>
</dbReference>
<keyword evidence="3" id="KW-0808">Transferase</keyword>
<dbReference type="CDD" id="cd03188">
    <property type="entry name" value="GST_C_Beta"/>
    <property type="match status" value="1"/>
</dbReference>
<evidence type="ECO:0000259" key="1">
    <source>
        <dbReference type="PROSITE" id="PS50404"/>
    </source>
</evidence>
<dbReference type="SUPFAM" id="SSF47616">
    <property type="entry name" value="GST C-terminal domain-like"/>
    <property type="match status" value="1"/>
</dbReference>
<dbReference type="InterPro" id="IPR036282">
    <property type="entry name" value="Glutathione-S-Trfase_C_sf"/>
</dbReference>
<dbReference type="EMBL" id="JAOCDZ010000002">
    <property type="protein sequence ID" value="MDH0735162.1"/>
    <property type="molecule type" value="Genomic_DNA"/>
</dbReference>
<dbReference type="InterPro" id="IPR010987">
    <property type="entry name" value="Glutathione-S-Trfase_C-like"/>
</dbReference>
<evidence type="ECO:0000313" key="4">
    <source>
        <dbReference type="Proteomes" id="UP001161094"/>
    </source>
</evidence>
<name>A0AA42LNC3_9BURK</name>
<dbReference type="Gene3D" id="1.20.1050.10">
    <property type="match status" value="1"/>
</dbReference>
<dbReference type="InterPro" id="IPR004045">
    <property type="entry name" value="Glutathione_S-Trfase_N"/>
</dbReference>
<dbReference type="PANTHER" id="PTHR44051">
    <property type="entry name" value="GLUTATHIONE S-TRANSFERASE-RELATED"/>
    <property type="match status" value="1"/>
</dbReference>
<dbReference type="EC" id="2.5.1.18" evidence="3"/>
<dbReference type="InterPro" id="IPR036249">
    <property type="entry name" value="Thioredoxin-like_sf"/>
</dbReference>
<dbReference type="InterPro" id="IPR004046">
    <property type="entry name" value="GST_C"/>
</dbReference>
<gene>
    <name evidence="3" type="primary">gstA</name>
    <name evidence="3" type="ORF">N5D93_05040</name>
</gene>
<dbReference type="Proteomes" id="UP001161094">
    <property type="component" value="Unassembled WGS sequence"/>
</dbReference>
<dbReference type="Gene3D" id="3.40.30.10">
    <property type="entry name" value="Glutaredoxin"/>
    <property type="match status" value="1"/>
</dbReference>
<dbReference type="SFLD" id="SFLDS00019">
    <property type="entry name" value="Glutathione_Transferase_(cytos"/>
    <property type="match status" value="1"/>
</dbReference>
<dbReference type="GO" id="GO:0004364">
    <property type="term" value="F:glutathione transferase activity"/>
    <property type="evidence" value="ECO:0007669"/>
    <property type="project" value="UniProtKB-EC"/>
</dbReference>
<accession>A0AA42LNC3</accession>
<dbReference type="Pfam" id="PF13409">
    <property type="entry name" value="GST_N_2"/>
    <property type="match status" value="1"/>
</dbReference>
<organism evidence="3 4">
    <name type="scientific">Achromobacter spanius</name>
    <dbReference type="NCBI Taxonomy" id="217203"/>
    <lineage>
        <taxon>Bacteria</taxon>
        <taxon>Pseudomonadati</taxon>
        <taxon>Pseudomonadota</taxon>
        <taxon>Betaproteobacteria</taxon>
        <taxon>Burkholderiales</taxon>
        <taxon>Alcaligenaceae</taxon>
        <taxon>Achromobacter</taxon>
    </lineage>
</organism>
<dbReference type="InterPro" id="IPR040079">
    <property type="entry name" value="Glutathione_S-Trfase"/>
</dbReference>
<evidence type="ECO:0000259" key="2">
    <source>
        <dbReference type="PROSITE" id="PS50405"/>
    </source>
</evidence>
<feature type="domain" description="GST N-terminal" evidence="1">
    <location>
        <begin position="1"/>
        <end position="81"/>
    </location>
</feature>
<comment type="caution">
    <text evidence="3">The sequence shown here is derived from an EMBL/GenBank/DDBJ whole genome shotgun (WGS) entry which is preliminary data.</text>
</comment>
<dbReference type="SUPFAM" id="SSF52833">
    <property type="entry name" value="Thioredoxin-like"/>
    <property type="match status" value="1"/>
</dbReference>
<dbReference type="CDD" id="cd03057">
    <property type="entry name" value="GST_N_Beta"/>
    <property type="match status" value="1"/>
</dbReference>
<dbReference type="RefSeq" id="WP_279994177.1">
    <property type="nucleotide sequence ID" value="NZ_JAOCDZ010000002.1"/>
</dbReference>
<dbReference type="PANTHER" id="PTHR44051:SF8">
    <property type="entry name" value="GLUTATHIONE S-TRANSFERASE GSTA"/>
    <property type="match status" value="1"/>
</dbReference>
<protein>
    <submittedName>
        <fullName evidence="3">Glutathione transferase GstA</fullName>
        <ecNumber evidence="3">2.5.1.18</ecNumber>
    </submittedName>
</protein>
<dbReference type="NCBIfam" id="NF007831">
    <property type="entry name" value="PRK10542.1"/>
    <property type="match status" value="1"/>
</dbReference>
<dbReference type="PROSITE" id="PS50405">
    <property type="entry name" value="GST_CTER"/>
    <property type="match status" value="1"/>
</dbReference>
<reference evidence="3" key="1">
    <citation type="submission" date="2022-09" db="EMBL/GenBank/DDBJ databases">
        <title>Intensive care unit water sources are persistently colonized with multi-drug resistant bacteria and are the site of extensive horizontal gene transfer of antibiotic resistance genes.</title>
        <authorList>
            <person name="Diorio-Toth L."/>
        </authorList>
    </citation>
    <scope>NUCLEOTIDE SEQUENCE</scope>
    <source>
        <strain evidence="3">GD03843</strain>
    </source>
</reference>
<dbReference type="AlphaFoldDB" id="A0AA42LNC3"/>
<dbReference type="SFLD" id="SFLDG01150">
    <property type="entry name" value="Main.1:_Beta-like"/>
    <property type="match status" value="1"/>
</dbReference>
<feature type="domain" description="GST C-terminal" evidence="2">
    <location>
        <begin position="87"/>
        <end position="204"/>
    </location>
</feature>
<dbReference type="PROSITE" id="PS50404">
    <property type="entry name" value="GST_NTER"/>
    <property type="match status" value="1"/>
</dbReference>
<proteinExistence type="predicted"/>
<evidence type="ECO:0000313" key="3">
    <source>
        <dbReference type="EMBL" id="MDH0735162.1"/>
    </source>
</evidence>